<protein>
    <submittedName>
        <fullName evidence="2">Uncharacterized protein</fullName>
    </submittedName>
</protein>
<dbReference type="OrthoDB" id="7778431at2"/>
<reference evidence="2 3" key="1">
    <citation type="submission" date="2018-04" db="EMBL/GenBank/DDBJ databases">
        <title>Genomic Encyclopedia of Archaeal and Bacterial Type Strains, Phase II (KMG-II): from individual species to whole genera.</title>
        <authorList>
            <person name="Goeker M."/>
        </authorList>
    </citation>
    <scope>NUCLEOTIDE SEQUENCE [LARGE SCALE GENOMIC DNA]</scope>
    <source>
        <strain evidence="2 3">DSM 18064</strain>
    </source>
</reference>
<feature type="compositionally biased region" description="Basic residues" evidence="1">
    <location>
        <begin position="75"/>
        <end position="88"/>
    </location>
</feature>
<proteinExistence type="predicted"/>
<comment type="caution">
    <text evidence="2">The sequence shown here is derived from an EMBL/GenBank/DDBJ whole genome shotgun (WGS) entry which is preliminary data.</text>
</comment>
<evidence type="ECO:0000313" key="2">
    <source>
        <dbReference type="EMBL" id="PTN03951.1"/>
    </source>
</evidence>
<organism evidence="2 3">
    <name type="scientific">Rhodovulum imhoffii</name>
    <dbReference type="NCBI Taxonomy" id="365340"/>
    <lineage>
        <taxon>Bacteria</taxon>
        <taxon>Pseudomonadati</taxon>
        <taxon>Pseudomonadota</taxon>
        <taxon>Alphaproteobacteria</taxon>
        <taxon>Rhodobacterales</taxon>
        <taxon>Paracoccaceae</taxon>
        <taxon>Rhodovulum</taxon>
    </lineage>
</organism>
<dbReference type="RefSeq" id="WP_107890551.1">
    <property type="nucleotide sequence ID" value="NZ_NHSI01000066.1"/>
</dbReference>
<evidence type="ECO:0000256" key="1">
    <source>
        <dbReference type="SAM" id="MobiDB-lite"/>
    </source>
</evidence>
<evidence type="ECO:0000313" key="3">
    <source>
        <dbReference type="Proteomes" id="UP000243859"/>
    </source>
</evidence>
<accession>A0A2T5BWD7</accession>
<name>A0A2T5BWD7_9RHOB</name>
<dbReference type="Proteomes" id="UP000243859">
    <property type="component" value="Unassembled WGS sequence"/>
</dbReference>
<keyword evidence="3" id="KW-1185">Reference proteome</keyword>
<dbReference type="AlphaFoldDB" id="A0A2T5BWD7"/>
<dbReference type="EMBL" id="QAAA01000001">
    <property type="protein sequence ID" value="PTN03951.1"/>
    <property type="molecule type" value="Genomic_DNA"/>
</dbReference>
<feature type="region of interest" description="Disordered" evidence="1">
    <location>
        <begin position="69"/>
        <end position="88"/>
    </location>
</feature>
<gene>
    <name evidence="2" type="ORF">C8N32_101148</name>
</gene>
<sequence>MRLEQADPKRLVAESYRIEGITDGECRSIFIDWALSLPVGVDARQAIKRLLAEYRGTAPDHPMTAVLRAGLHKAPQARRRGGARGRRI</sequence>